<dbReference type="Proteomes" id="UP000256388">
    <property type="component" value="Unassembled WGS sequence"/>
</dbReference>
<reference evidence="1 2" key="1">
    <citation type="submission" date="2018-08" db="EMBL/GenBank/DDBJ databases">
        <title>Genomic Encyclopedia of Type Strains, Phase IV (KMG-IV): sequencing the most valuable type-strain genomes for metagenomic binning, comparative biology and taxonomic classification.</title>
        <authorList>
            <person name="Goeker M."/>
        </authorList>
    </citation>
    <scope>NUCLEOTIDE SEQUENCE [LARGE SCALE GENOMIC DNA]</scope>
    <source>
        <strain evidence="1 2">DSM 23923</strain>
    </source>
</reference>
<proteinExistence type="predicted"/>
<evidence type="ECO:0000313" key="1">
    <source>
        <dbReference type="EMBL" id="REG08676.1"/>
    </source>
</evidence>
<protein>
    <submittedName>
        <fullName evidence="1">Uncharacterized protein</fullName>
    </submittedName>
</protein>
<dbReference type="OrthoDB" id="154348at2"/>
<evidence type="ECO:0000313" key="2">
    <source>
        <dbReference type="Proteomes" id="UP000256388"/>
    </source>
</evidence>
<accession>A0A3E0AB32</accession>
<dbReference type="RefSeq" id="WP_116225323.1">
    <property type="nucleotide sequence ID" value="NZ_AP018437.1"/>
</dbReference>
<comment type="caution">
    <text evidence="1">The sequence shown here is derived from an EMBL/GenBank/DDBJ whole genome shotgun (WGS) entry which is preliminary data.</text>
</comment>
<dbReference type="AlphaFoldDB" id="A0A3E0AB32"/>
<sequence length="334" mass="37986">MRITRDLLLNTARDTVKRQTYGGHDLVSAYLTGSLIYDEPLLGGITDIDLIYIHSVDIPCRREIVPITEEIHLDIAHYPQSMFSQPRDLRSNAWLGSFLCHDPIMLYDTSHWFEYTQAGVAAQFFLPSNIIQRVKFFSERARSSWLQLQLKTGDFTAETRLEYLRILKDAANAIACLTSVPLTERRFLIDFPERAINLNMPGLAGGFVDLIVPVEPVEPDWENWLDNWKAAYADLLESPDVPLTLSNGRLPYYEKAIIELAGSRQEAALWIMLWTWTLIANLLPQGSRGVTSYENFCSLLALDGGNFGERLSSLDTYLDTVEEAIDNWSYQNGL</sequence>
<name>A0A3E0AB32_9CHLR</name>
<gene>
    <name evidence="1" type="ORF">DFR64_2049</name>
</gene>
<dbReference type="EMBL" id="QUMS01000002">
    <property type="protein sequence ID" value="REG08676.1"/>
    <property type="molecule type" value="Genomic_DNA"/>
</dbReference>
<organism evidence="1 2">
    <name type="scientific">Pelolinea submarina</name>
    <dbReference type="NCBI Taxonomy" id="913107"/>
    <lineage>
        <taxon>Bacteria</taxon>
        <taxon>Bacillati</taxon>
        <taxon>Chloroflexota</taxon>
        <taxon>Anaerolineae</taxon>
        <taxon>Anaerolineales</taxon>
        <taxon>Anaerolineaceae</taxon>
        <taxon>Pelolinea</taxon>
    </lineage>
</organism>
<keyword evidence="2" id="KW-1185">Reference proteome</keyword>